<accession>A0AAU8DIR5</accession>
<organism evidence="1">
    <name type="scientific">Nakamurella sp. A5-74</name>
    <dbReference type="NCBI Taxonomy" id="3158264"/>
    <lineage>
        <taxon>Bacteria</taxon>
        <taxon>Bacillati</taxon>
        <taxon>Actinomycetota</taxon>
        <taxon>Actinomycetes</taxon>
        <taxon>Nakamurellales</taxon>
        <taxon>Nakamurellaceae</taxon>
        <taxon>Nakamurella</taxon>
    </lineage>
</organism>
<proteinExistence type="predicted"/>
<protein>
    <submittedName>
        <fullName evidence="1">Uncharacterized protein</fullName>
    </submittedName>
</protein>
<dbReference type="AlphaFoldDB" id="A0AAU8DIR5"/>
<reference evidence="1" key="1">
    <citation type="submission" date="2024-05" db="EMBL/GenBank/DDBJ databases">
        <authorList>
            <person name="Cai S.Y."/>
            <person name="Jin L.M."/>
            <person name="Li H.R."/>
        </authorList>
    </citation>
    <scope>NUCLEOTIDE SEQUENCE</scope>
    <source>
        <strain evidence="1">A5-74</strain>
    </source>
</reference>
<name>A0AAU8DIR5_9ACTN</name>
<sequence>MEVIITNSARRHGIADVDQLHAYLHAVRVFDLDDDFSMHIGPARTSILLEIDVVCAASGRVVIVHAVIARPKFLRC</sequence>
<dbReference type="RefSeq" id="WP_353647473.1">
    <property type="nucleotide sequence ID" value="NZ_CP159218.1"/>
</dbReference>
<dbReference type="EMBL" id="CP159218">
    <property type="protein sequence ID" value="XCG61857.1"/>
    <property type="molecule type" value="Genomic_DNA"/>
</dbReference>
<evidence type="ECO:0000313" key="1">
    <source>
        <dbReference type="EMBL" id="XCG61857.1"/>
    </source>
</evidence>
<gene>
    <name evidence="1" type="ORF">ABLG96_11205</name>
</gene>